<keyword evidence="1" id="KW-0805">Transcription regulation</keyword>
<feature type="domain" description="Cyclic nucleotide-binding" evidence="5">
    <location>
        <begin position="20"/>
        <end position="140"/>
    </location>
</feature>
<dbReference type="InterPro" id="IPR012318">
    <property type="entry name" value="HTH_CRP"/>
</dbReference>
<keyword evidence="2" id="KW-0238">DNA-binding</keyword>
<accession>A0ABT9G3L9</accession>
<feature type="compositionally biased region" description="Low complexity" evidence="4">
    <location>
        <begin position="243"/>
        <end position="252"/>
    </location>
</feature>
<feature type="domain" description="HTH crp-type" evidence="6">
    <location>
        <begin position="154"/>
        <end position="230"/>
    </location>
</feature>
<dbReference type="SMART" id="SM00100">
    <property type="entry name" value="cNMP"/>
    <property type="match status" value="1"/>
</dbReference>
<dbReference type="EMBL" id="JAUZEE010000005">
    <property type="protein sequence ID" value="MDP4301090.1"/>
    <property type="molecule type" value="Genomic_DNA"/>
</dbReference>
<dbReference type="Gene3D" id="2.60.120.10">
    <property type="entry name" value="Jelly Rolls"/>
    <property type="match status" value="1"/>
</dbReference>
<dbReference type="SUPFAM" id="SSF51206">
    <property type="entry name" value="cAMP-binding domain-like"/>
    <property type="match status" value="1"/>
</dbReference>
<gene>
    <name evidence="7" type="ORF">Q8X39_10625</name>
</gene>
<dbReference type="InterPro" id="IPR000595">
    <property type="entry name" value="cNMP-bd_dom"/>
</dbReference>
<reference evidence="7 8" key="1">
    <citation type="submission" date="2023-08" db="EMBL/GenBank/DDBJ databases">
        <authorList>
            <person name="Roldan D.M."/>
            <person name="Menes R.J."/>
        </authorList>
    </citation>
    <scope>NUCLEOTIDE SEQUENCE [LARGE SCALE GENOMIC DNA]</scope>
    <source>
        <strain evidence="7 8">CCM 2812</strain>
    </source>
</reference>
<dbReference type="Proteomes" id="UP001235760">
    <property type="component" value="Unassembled WGS sequence"/>
</dbReference>
<keyword evidence="8" id="KW-1185">Reference proteome</keyword>
<dbReference type="PROSITE" id="PS50042">
    <property type="entry name" value="CNMP_BINDING_3"/>
    <property type="match status" value="1"/>
</dbReference>
<protein>
    <submittedName>
        <fullName evidence="7">Crp/Fnr family transcriptional regulator</fullName>
    </submittedName>
</protein>
<dbReference type="Pfam" id="PF13545">
    <property type="entry name" value="HTH_Crp_2"/>
    <property type="match status" value="1"/>
</dbReference>
<evidence type="ECO:0000259" key="5">
    <source>
        <dbReference type="PROSITE" id="PS50042"/>
    </source>
</evidence>
<name>A0ABT9G3L9_LEPDI</name>
<dbReference type="PANTHER" id="PTHR24567:SF74">
    <property type="entry name" value="HTH-TYPE TRANSCRIPTIONAL REGULATOR ARCR"/>
    <property type="match status" value="1"/>
</dbReference>
<dbReference type="SUPFAM" id="SSF46785">
    <property type="entry name" value="Winged helix' DNA-binding domain"/>
    <property type="match status" value="1"/>
</dbReference>
<proteinExistence type="predicted"/>
<dbReference type="Pfam" id="PF00027">
    <property type="entry name" value="cNMP_binding"/>
    <property type="match status" value="1"/>
</dbReference>
<evidence type="ECO:0000313" key="8">
    <source>
        <dbReference type="Proteomes" id="UP001235760"/>
    </source>
</evidence>
<dbReference type="InterPro" id="IPR050397">
    <property type="entry name" value="Env_Response_Regulators"/>
</dbReference>
<evidence type="ECO:0000256" key="3">
    <source>
        <dbReference type="ARBA" id="ARBA00023163"/>
    </source>
</evidence>
<dbReference type="InterPro" id="IPR036390">
    <property type="entry name" value="WH_DNA-bd_sf"/>
</dbReference>
<dbReference type="SMART" id="SM00419">
    <property type="entry name" value="HTH_CRP"/>
    <property type="match status" value="1"/>
</dbReference>
<evidence type="ECO:0000259" key="6">
    <source>
        <dbReference type="PROSITE" id="PS51063"/>
    </source>
</evidence>
<comment type="caution">
    <text evidence="7">The sequence shown here is derived from an EMBL/GenBank/DDBJ whole genome shotgun (WGS) entry which is preliminary data.</text>
</comment>
<dbReference type="InterPro" id="IPR018490">
    <property type="entry name" value="cNMP-bd_dom_sf"/>
</dbReference>
<dbReference type="InterPro" id="IPR036388">
    <property type="entry name" value="WH-like_DNA-bd_sf"/>
</dbReference>
<feature type="region of interest" description="Disordered" evidence="4">
    <location>
        <begin position="243"/>
        <end position="264"/>
    </location>
</feature>
<evidence type="ECO:0000256" key="1">
    <source>
        <dbReference type="ARBA" id="ARBA00023015"/>
    </source>
</evidence>
<evidence type="ECO:0000256" key="4">
    <source>
        <dbReference type="SAM" id="MobiDB-lite"/>
    </source>
</evidence>
<dbReference type="RefSeq" id="WP_305749648.1">
    <property type="nucleotide sequence ID" value="NZ_JAUZEE010000005.1"/>
</dbReference>
<evidence type="ECO:0000256" key="2">
    <source>
        <dbReference type="ARBA" id="ARBA00023125"/>
    </source>
</evidence>
<dbReference type="Gene3D" id="1.10.10.10">
    <property type="entry name" value="Winged helix-like DNA-binding domain superfamily/Winged helix DNA-binding domain"/>
    <property type="match status" value="1"/>
</dbReference>
<dbReference type="CDD" id="cd00038">
    <property type="entry name" value="CAP_ED"/>
    <property type="match status" value="1"/>
</dbReference>
<organism evidence="7 8">
    <name type="scientific">Leptothrix discophora</name>
    <dbReference type="NCBI Taxonomy" id="89"/>
    <lineage>
        <taxon>Bacteria</taxon>
        <taxon>Pseudomonadati</taxon>
        <taxon>Pseudomonadota</taxon>
        <taxon>Betaproteobacteria</taxon>
        <taxon>Burkholderiales</taxon>
        <taxon>Sphaerotilaceae</taxon>
        <taxon>Leptothrix</taxon>
    </lineage>
</organism>
<evidence type="ECO:0000313" key="7">
    <source>
        <dbReference type="EMBL" id="MDP4301090.1"/>
    </source>
</evidence>
<keyword evidence="3" id="KW-0804">Transcription</keyword>
<sequence>MNQPVQGEVPALSGLRGVYLLRDVPDDVLAEVGRVCRFKLFRARQPVMSRDDRDQDCYLILSGRVRVVALSPNGREVSFREAGAGETIGEMSAIDGLPRSATVVALQDALLARLHPQDLLALMRRHWSINERMLQHLARAARGLTERVYELSALNVSQRLCAELLRQSQVSGGTGTRLHRMHRLDPAPSHSELAARVSCTREQVTRELGDLRRDGVLSGAAREALVLDIARLAERVAGLAAGAPPATARVDAGPVTGDTTVASV</sequence>
<dbReference type="PANTHER" id="PTHR24567">
    <property type="entry name" value="CRP FAMILY TRANSCRIPTIONAL REGULATORY PROTEIN"/>
    <property type="match status" value="1"/>
</dbReference>
<dbReference type="InterPro" id="IPR014710">
    <property type="entry name" value="RmlC-like_jellyroll"/>
</dbReference>
<dbReference type="PROSITE" id="PS51063">
    <property type="entry name" value="HTH_CRP_2"/>
    <property type="match status" value="1"/>
</dbReference>